<keyword evidence="2" id="KW-1185">Reference proteome</keyword>
<protein>
    <submittedName>
        <fullName evidence="1">Uncharacterized protein</fullName>
    </submittedName>
</protein>
<reference evidence="1 2" key="1">
    <citation type="submission" date="2016-07" db="EMBL/GenBank/DDBJ databases">
        <title>Multiple horizontal gene transfer events from other fungi enriched the ability of initially mycotrophic Trichoderma (Ascomycota) to feed on dead plant biomass.</title>
        <authorList>
            <consortium name="DOE Joint Genome Institute"/>
            <person name="Aerts A."/>
            <person name="Atanasova L."/>
            <person name="Chenthamara K."/>
            <person name="Zhang J."/>
            <person name="Grujic M."/>
            <person name="Henrissat B."/>
            <person name="Kuo A."/>
            <person name="Salamov A."/>
            <person name="Lipzen A."/>
            <person name="Labutti K."/>
            <person name="Barry K."/>
            <person name="Miao Y."/>
            <person name="Rahimi M.J."/>
            <person name="Shen Q."/>
            <person name="Grigoriev I.V."/>
            <person name="Kubicek C.P."/>
            <person name="Druzhinina I.S."/>
        </authorList>
    </citation>
    <scope>NUCLEOTIDE SEQUENCE [LARGE SCALE GENOMIC DNA]</scope>
    <source>
        <strain evidence="1 2">ATCC 18648</strain>
    </source>
</reference>
<dbReference type="Proteomes" id="UP000240760">
    <property type="component" value="Unassembled WGS sequence"/>
</dbReference>
<evidence type="ECO:0000313" key="1">
    <source>
        <dbReference type="EMBL" id="PTB74803.1"/>
    </source>
</evidence>
<evidence type="ECO:0000313" key="2">
    <source>
        <dbReference type="Proteomes" id="UP000240760"/>
    </source>
</evidence>
<gene>
    <name evidence="1" type="ORF">M440DRAFT_6173</name>
</gene>
<name>A0A2T4BZP7_TRILO</name>
<dbReference type="AlphaFoldDB" id="A0A2T4BZP7"/>
<organism evidence="1 2">
    <name type="scientific">Trichoderma longibrachiatum ATCC 18648</name>
    <dbReference type="NCBI Taxonomy" id="983965"/>
    <lineage>
        <taxon>Eukaryota</taxon>
        <taxon>Fungi</taxon>
        <taxon>Dikarya</taxon>
        <taxon>Ascomycota</taxon>
        <taxon>Pezizomycotina</taxon>
        <taxon>Sordariomycetes</taxon>
        <taxon>Hypocreomycetidae</taxon>
        <taxon>Hypocreales</taxon>
        <taxon>Hypocreaceae</taxon>
        <taxon>Trichoderma</taxon>
    </lineage>
</organism>
<proteinExistence type="predicted"/>
<accession>A0A2T4BZP7</accession>
<sequence>MSAGMFPWEKVAVEDDVAFCARLIDECFVVDSGEAIRRDIEAGEKPVIPPLKELAYDNKPVGLDAY</sequence>
<dbReference type="EMBL" id="KZ679135">
    <property type="protein sequence ID" value="PTB74803.1"/>
    <property type="molecule type" value="Genomic_DNA"/>
</dbReference>